<evidence type="ECO:0000313" key="3">
    <source>
        <dbReference type="Ensembl" id="ENSMODP00000043495.1"/>
    </source>
</evidence>
<dbReference type="PANTHER" id="PTHR23161:SF2">
    <property type="entry name" value="PROTEIN CIP2A"/>
    <property type="match status" value="1"/>
</dbReference>
<sequence>MVITASLKSLLLAISQYRAVKSEANTSQLLWHLEIISGQKLSRWFTSNQILPSECLSCLVELLEDPNLSTSLTLSIINLLSQLTLDSDMRDWLQNTYNLNSVLAGVIYRSIMSYLSVFLIFLSFVRILCFILFFPNRPPPAPLKKNLNICCFCVTIFGYF</sequence>
<dbReference type="PANTHER" id="PTHR23161">
    <property type="entry name" value="PROTEIN CIP2A"/>
    <property type="match status" value="1"/>
</dbReference>
<feature type="domain" description="CIP2A N-terminal" evidence="2">
    <location>
        <begin position="19"/>
        <end position="128"/>
    </location>
</feature>
<dbReference type="InParanoid" id="A0A5F8G7Q7"/>
<reference evidence="3 4" key="1">
    <citation type="journal article" date="2007" name="Nature">
        <title>Genome of the marsupial Monodelphis domestica reveals innovation in non-coding sequences.</title>
        <authorList>
            <person name="Mikkelsen T.S."/>
            <person name="Wakefield M.J."/>
            <person name="Aken B."/>
            <person name="Amemiya C.T."/>
            <person name="Chang J.L."/>
            <person name="Duke S."/>
            <person name="Garber M."/>
            <person name="Gentles A.J."/>
            <person name="Goodstadt L."/>
            <person name="Heger A."/>
            <person name="Jurka J."/>
            <person name="Kamal M."/>
            <person name="Mauceli E."/>
            <person name="Searle S.M."/>
            <person name="Sharpe T."/>
            <person name="Baker M.L."/>
            <person name="Batzer M.A."/>
            <person name="Benos P.V."/>
            <person name="Belov K."/>
            <person name="Clamp M."/>
            <person name="Cook A."/>
            <person name="Cuff J."/>
            <person name="Das R."/>
            <person name="Davidow L."/>
            <person name="Deakin J.E."/>
            <person name="Fazzari M.J."/>
            <person name="Glass J.L."/>
            <person name="Grabherr M."/>
            <person name="Greally J.M."/>
            <person name="Gu W."/>
            <person name="Hore T.A."/>
            <person name="Huttley G.A."/>
            <person name="Kleber M."/>
            <person name="Jirtle R.L."/>
            <person name="Koina E."/>
            <person name="Lee J.T."/>
            <person name="Mahony S."/>
            <person name="Marra M.A."/>
            <person name="Miller R.D."/>
            <person name="Nicholls R.D."/>
            <person name="Oda M."/>
            <person name="Papenfuss A.T."/>
            <person name="Parra Z.E."/>
            <person name="Pollock D.D."/>
            <person name="Ray D.A."/>
            <person name="Schein J.E."/>
            <person name="Speed T.P."/>
            <person name="Thompson K."/>
            <person name="VandeBerg J.L."/>
            <person name="Wade C.M."/>
            <person name="Walker J.A."/>
            <person name="Waters P.D."/>
            <person name="Webber C."/>
            <person name="Weidman J.R."/>
            <person name="Xie X."/>
            <person name="Zody M.C."/>
            <person name="Baldwin J."/>
            <person name="Abdouelleil A."/>
            <person name="Abdulkadir J."/>
            <person name="Abebe A."/>
            <person name="Abera B."/>
            <person name="Abreu J."/>
            <person name="Acer S.C."/>
            <person name="Aftuck L."/>
            <person name="Alexander A."/>
            <person name="An P."/>
            <person name="Anderson E."/>
            <person name="Anderson S."/>
            <person name="Arachi H."/>
            <person name="Azer M."/>
            <person name="Bachantsang P."/>
            <person name="Barry A."/>
            <person name="Bayul T."/>
            <person name="Berlin A."/>
            <person name="Bessette D."/>
            <person name="Bloom T."/>
            <person name="Bloom T."/>
            <person name="Boguslavskiy L."/>
            <person name="Bonnet C."/>
            <person name="Boukhgalter B."/>
            <person name="Bourzgui I."/>
            <person name="Brown A."/>
            <person name="Cahill P."/>
            <person name="Channer S."/>
            <person name="Cheshatsang Y."/>
            <person name="Chuda L."/>
            <person name="Citroen M."/>
            <person name="Collymore A."/>
            <person name="Cooke P."/>
            <person name="Costello M."/>
            <person name="D'Aco K."/>
            <person name="Daza R."/>
            <person name="De Haan G."/>
            <person name="DeGray S."/>
            <person name="DeMaso C."/>
            <person name="Dhargay N."/>
            <person name="Dooley K."/>
            <person name="Dooley E."/>
            <person name="Doricent M."/>
            <person name="Dorje P."/>
            <person name="Dorjee K."/>
            <person name="Dupes A."/>
            <person name="Elong R."/>
            <person name="Falk J."/>
            <person name="Farina A."/>
            <person name="Faro S."/>
            <person name="Ferguson D."/>
            <person name="Fisher S."/>
            <person name="Foley C.D."/>
            <person name="Franke A."/>
            <person name="Friedrich D."/>
            <person name="Gadbois L."/>
            <person name="Gearin G."/>
            <person name="Gearin C.R."/>
            <person name="Giannoukos G."/>
            <person name="Goode T."/>
            <person name="Graham J."/>
            <person name="Grandbois E."/>
            <person name="Grewal S."/>
            <person name="Gyaltsen K."/>
            <person name="Hafez N."/>
            <person name="Hagos B."/>
            <person name="Hall J."/>
            <person name="Henson C."/>
            <person name="Hollinger A."/>
            <person name="Honan T."/>
            <person name="Huard M.D."/>
            <person name="Hughes L."/>
            <person name="Hurhula B."/>
            <person name="Husby M.E."/>
            <person name="Kamat A."/>
            <person name="Kanga B."/>
            <person name="Kashin S."/>
            <person name="Khazanovich D."/>
            <person name="Kisner P."/>
            <person name="Lance K."/>
            <person name="Lara M."/>
            <person name="Lee W."/>
            <person name="Lennon N."/>
            <person name="Letendre F."/>
            <person name="LeVine R."/>
            <person name="Lipovsky A."/>
            <person name="Liu X."/>
            <person name="Liu J."/>
            <person name="Liu S."/>
            <person name="Lokyitsang T."/>
            <person name="Lokyitsang Y."/>
            <person name="Lubonja R."/>
            <person name="Lui A."/>
            <person name="MacDonald P."/>
            <person name="Magnisalis V."/>
            <person name="Maru K."/>
            <person name="Matthews C."/>
            <person name="McCusker W."/>
            <person name="McDonough S."/>
            <person name="Mehta T."/>
            <person name="Meldrim J."/>
            <person name="Meneus L."/>
            <person name="Mihai O."/>
            <person name="Mihalev A."/>
            <person name="Mihova T."/>
            <person name="Mittelman R."/>
            <person name="Mlenga V."/>
            <person name="Montmayeur A."/>
            <person name="Mulrain L."/>
            <person name="Navidi A."/>
            <person name="Naylor J."/>
            <person name="Negash T."/>
            <person name="Nguyen T."/>
            <person name="Nguyen N."/>
            <person name="Nicol R."/>
            <person name="Norbu C."/>
            <person name="Norbu N."/>
            <person name="Novod N."/>
            <person name="O'Neill B."/>
            <person name="Osman S."/>
            <person name="Markiewicz E."/>
            <person name="Oyono O.L."/>
            <person name="Patti C."/>
            <person name="Phunkhang P."/>
            <person name="Pierre F."/>
            <person name="Priest M."/>
            <person name="Raghuraman S."/>
            <person name="Rege F."/>
            <person name="Reyes R."/>
            <person name="Rise C."/>
            <person name="Rogov P."/>
            <person name="Ross K."/>
            <person name="Ryan E."/>
            <person name="Settipalli S."/>
            <person name="Shea T."/>
            <person name="Sherpa N."/>
            <person name="Shi L."/>
            <person name="Shih D."/>
            <person name="Sparrow T."/>
            <person name="Spaulding J."/>
            <person name="Stalker J."/>
            <person name="Stange-Thomann N."/>
            <person name="Stavropoulos S."/>
            <person name="Stone C."/>
            <person name="Strader C."/>
            <person name="Tesfaye S."/>
            <person name="Thomson T."/>
            <person name="Thoulutsang Y."/>
            <person name="Thoulutsang D."/>
            <person name="Topham K."/>
            <person name="Topping I."/>
            <person name="Tsamla T."/>
            <person name="Vassiliev H."/>
            <person name="Vo A."/>
            <person name="Wangchuk T."/>
            <person name="Wangdi T."/>
            <person name="Weiand M."/>
            <person name="Wilkinson J."/>
            <person name="Wilson A."/>
            <person name="Yadav S."/>
            <person name="Young G."/>
            <person name="Yu Q."/>
            <person name="Zembek L."/>
            <person name="Zhong D."/>
            <person name="Zimmer A."/>
            <person name="Zwirko Z."/>
            <person name="Jaffe D.B."/>
            <person name="Alvarez P."/>
            <person name="Brockman W."/>
            <person name="Butler J."/>
            <person name="Chin C."/>
            <person name="Gnerre S."/>
            <person name="MacCallum I."/>
            <person name="Graves J.A."/>
            <person name="Ponting C.P."/>
            <person name="Breen M."/>
            <person name="Samollow P.B."/>
            <person name="Lander E.S."/>
            <person name="Lindblad-Toh K."/>
        </authorList>
    </citation>
    <scope>NUCLEOTIDE SEQUENCE [LARGE SCALE GENOMIC DNA]</scope>
</reference>
<evidence type="ECO:0000259" key="2">
    <source>
        <dbReference type="Pfam" id="PF21044"/>
    </source>
</evidence>
<keyword evidence="4" id="KW-1185">Reference proteome</keyword>
<evidence type="ECO:0000313" key="4">
    <source>
        <dbReference type="Proteomes" id="UP000002280"/>
    </source>
</evidence>
<proteinExistence type="predicted"/>
<reference evidence="3" key="2">
    <citation type="submission" date="2025-08" db="UniProtKB">
        <authorList>
            <consortium name="Ensembl"/>
        </authorList>
    </citation>
    <scope>IDENTIFICATION</scope>
</reference>
<dbReference type="STRING" id="13616.ENSMODP00000043495"/>
<organism evidence="3 4">
    <name type="scientific">Monodelphis domestica</name>
    <name type="common">Gray short-tailed opossum</name>
    <dbReference type="NCBI Taxonomy" id="13616"/>
    <lineage>
        <taxon>Eukaryota</taxon>
        <taxon>Metazoa</taxon>
        <taxon>Chordata</taxon>
        <taxon>Craniata</taxon>
        <taxon>Vertebrata</taxon>
        <taxon>Euteleostomi</taxon>
        <taxon>Mammalia</taxon>
        <taxon>Metatheria</taxon>
        <taxon>Didelphimorphia</taxon>
        <taxon>Didelphidae</taxon>
        <taxon>Monodelphis</taxon>
    </lineage>
</organism>
<feature type="transmembrane region" description="Helical" evidence="1">
    <location>
        <begin position="111"/>
        <end position="134"/>
    </location>
</feature>
<dbReference type="Pfam" id="PF21044">
    <property type="entry name" value="CIP2A_N"/>
    <property type="match status" value="1"/>
</dbReference>
<dbReference type="Proteomes" id="UP000002280">
    <property type="component" value="Chromosome 3"/>
</dbReference>
<keyword evidence="1" id="KW-0472">Membrane</keyword>
<protein>
    <recommendedName>
        <fullName evidence="2">CIP2A N-terminal domain-containing protein</fullName>
    </recommendedName>
</protein>
<dbReference type="InterPro" id="IPR048701">
    <property type="entry name" value="CIP2A_N"/>
</dbReference>
<dbReference type="InterPro" id="IPR042510">
    <property type="entry name" value="CIP2A"/>
</dbReference>
<keyword evidence="1" id="KW-0812">Transmembrane</keyword>
<dbReference type="Ensembl" id="ENSMODT00000074605.1">
    <property type="protein sequence ID" value="ENSMODP00000043495.1"/>
    <property type="gene ID" value="ENSMODG00000047671.1"/>
</dbReference>
<keyword evidence="1" id="KW-1133">Transmembrane helix</keyword>
<dbReference type="Bgee" id="ENSMODG00000047671">
    <property type="expression patterns" value="Expressed in forelimb bud and 12 other cell types or tissues"/>
</dbReference>
<dbReference type="GeneTree" id="ENSGT00940000153251"/>
<dbReference type="AlphaFoldDB" id="A0A5F8G7Q7"/>
<accession>A0A5F8G7Q7</accession>
<dbReference type="OMA" id="MAAVICH"/>
<name>A0A5F8G7Q7_MONDO</name>
<reference evidence="3" key="3">
    <citation type="submission" date="2025-09" db="UniProtKB">
        <authorList>
            <consortium name="Ensembl"/>
        </authorList>
    </citation>
    <scope>IDENTIFICATION</scope>
</reference>
<evidence type="ECO:0000256" key="1">
    <source>
        <dbReference type="SAM" id="Phobius"/>
    </source>
</evidence>